<comment type="caution">
    <text evidence="1">The sequence shown here is derived from an EMBL/GenBank/DDBJ whole genome shotgun (WGS) entry which is preliminary data.</text>
</comment>
<accession>A0AC60VWN0</accession>
<dbReference type="EMBL" id="JACEMZ010000003">
    <property type="protein sequence ID" value="MBA4451831.1"/>
    <property type="molecule type" value="Genomic_DNA"/>
</dbReference>
<reference evidence="1 2" key="1">
    <citation type="journal article" date="2020" name="Appl. Environ. Microbiol.">
        <title>Genomic Characteristics of a Novel Species of Ammonia-Oxidizing Archaea from the Jiulong River Estuary.</title>
        <authorList>
            <person name="Zou D."/>
            <person name="Wan R."/>
            <person name="Han L."/>
            <person name="Xu M.N."/>
            <person name="Liu Y."/>
            <person name="Liu H."/>
            <person name="Kao S.J."/>
            <person name="Li M."/>
        </authorList>
    </citation>
    <scope>NUCLEOTIDE SEQUENCE [LARGE SCALE GENOMIC DNA]</scope>
    <source>
        <strain evidence="1">W1bin1</strain>
    </source>
</reference>
<proteinExistence type="predicted"/>
<sequence length="391" mass="43318">MSEAGGVISNESAQVSIIIPTYNESRNIIGILKSIGENLPKNITAEAIVVDDNSPDLTGKIVEEYLKNVKKIAGYTMDIIHRTSKNGLSSAILSGIQRAKGDTIVVMDSDFSHPPQIIPKMIESLKKYQCDMVVASRYINGGKINGWTLKRKVMSKVATLIATKGLGVKTKDPMSGFFAFKKNILKGINFDAIGYKILLEILVKKSGIAVKEIPYTFENRSFGASKLDGSTITDYFKSVWKLYKFGKSEERGEKRNSVRFLSKASRFYTVGLSGFGVNYLISLLFAGGISDMWYLHANLIGIGASITTNFLLNKTWTFGDRDFSKKRTLKQYGKFVTFSSLGALVQLGMVFYLVDGYNLSYPVSLVLAVLTAAFGNYVLNKKYTFKEKVWG</sequence>
<name>A0AC60VWN0_9ARCH</name>
<dbReference type="Proteomes" id="UP000559653">
    <property type="component" value="Unassembled WGS sequence"/>
</dbReference>
<gene>
    <name evidence="1" type="ORF">H2B03_01445</name>
</gene>
<evidence type="ECO:0000313" key="2">
    <source>
        <dbReference type="Proteomes" id="UP000559653"/>
    </source>
</evidence>
<organism evidence="1 2">
    <name type="scientific">Candidatus Nitrosomaritimum aestuariumsis</name>
    <dbReference type="NCBI Taxonomy" id="3342354"/>
    <lineage>
        <taxon>Archaea</taxon>
        <taxon>Nitrososphaerota</taxon>
        <taxon>Nitrososphaeria</taxon>
        <taxon>Nitrosopumilales</taxon>
        <taxon>Nitrosopumilaceae</taxon>
        <taxon>Candidatus Nitrosomaritimum</taxon>
    </lineage>
</organism>
<evidence type="ECO:0000313" key="1">
    <source>
        <dbReference type="EMBL" id="MBA4451831.1"/>
    </source>
</evidence>
<protein>
    <submittedName>
        <fullName evidence="1">Glycosyltransferase family 2 protein</fullName>
    </submittedName>
</protein>